<evidence type="ECO:0000313" key="2">
    <source>
        <dbReference type="EMBL" id="RFA97739.1"/>
    </source>
</evidence>
<feature type="domain" description="PaRep2b" evidence="1">
    <location>
        <begin position="10"/>
        <end position="252"/>
    </location>
</feature>
<dbReference type="EMBL" id="NMUF01000005">
    <property type="protein sequence ID" value="RFA99543.1"/>
    <property type="molecule type" value="Genomic_DNA"/>
</dbReference>
<protein>
    <recommendedName>
        <fullName evidence="1">PaRep2b domain-containing protein</fullName>
    </recommendedName>
</protein>
<dbReference type="Proteomes" id="UP000257123">
    <property type="component" value="Unassembled WGS sequence"/>
</dbReference>
<name>A0A371R2F8_9CREN</name>
<dbReference type="OrthoDB" id="30492at2157"/>
<dbReference type="AlphaFoldDB" id="A0A371R2F8"/>
<sequence length="428" mass="49894">MGIKSVYVDEDGTKIRFDKEYVTKIFFTTWENIVTLWWFGRKQGLYADRIFKKLESIKRYVEDYVDKLRIEYTLYSLPNVNPWVEVKFKDDGENEIAHVNIRWHQKELHAYFNGAKEKAKRLASILNALGVETESKKYYKEWYVILSTDSIIAIRRKEWLDAVRALVEELHNRGVINEEQRNKLLADINAGPSIVEIAGVKLSVWEEITDKYKRLVIKYEPRSAKAFDAAVKILKDVGLEEGVHFTAKRPEKGKIGYIYIKMPTGLWRLEELRRHGADWADKTLRRLEEVAKARGFHHLLEEYLKPAREAETVDPNGIVAEITERGIKAVIKSIRIEWEKDRPKIVVEYEVGGEVKSFFFTWGAEGKVRTNVRLNDERAAVLAVLTGDNSIRGKRGNKPLYARHLFALAKYKGVGWELLRWYAEMVKE</sequence>
<dbReference type="Pfam" id="PF07775">
    <property type="entry name" value="PaRep2b"/>
    <property type="match status" value="2"/>
</dbReference>
<evidence type="ECO:0000313" key="3">
    <source>
        <dbReference type="EMBL" id="RFA99543.1"/>
    </source>
</evidence>
<dbReference type="Proteomes" id="UP000256877">
    <property type="component" value="Unassembled WGS sequence"/>
</dbReference>
<gene>
    <name evidence="2" type="ORF">CGL51_02145</name>
    <name evidence="3" type="ORF">CGL52_02910</name>
</gene>
<evidence type="ECO:0000259" key="1">
    <source>
        <dbReference type="Pfam" id="PF07775"/>
    </source>
</evidence>
<comment type="caution">
    <text evidence="2">The sequence shown here is derived from an EMBL/GenBank/DDBJ whole genome shotgun (WGS) entry which is preliminary data.</text>
</comment>
<proteinExistence type="predicted"/>
<evidence type="ECO:0000313" key="5">
    <source>
        <dbReference type="Proteomes" id="UP000257123"/>
    </source>
</evidence>
<dbReference type="EMBL" id="NMUE01000004">
    <property type="protein sequence ID" value="RFA97739.1"/>
    <property type="molecule type" value="Genomic_DNA"/>
</dbReference>
<feature type="domain" description="PaRep2b" evidence="1">
    <location>
        <begin position="263"/>
        <end position="425"/>
    </location>
</feature>
<dbReference type="InterPro" id="IPR011689">
    <property type="entry name" value="PaRep2b"/>
</dbReference>
<organism evidence="2 5">
    <name type="scientific">Pyrobaculum aerophilum</name>
    <dbReference type="NCBI Taxonomy" id="13773"/>
    <lineage>
        <taxon>Archaea</taxon>
        <taxon>Thermoproteota</taxon>
        <taxon>Thermoprotei</taxon>
        <taxon>Thermoproteales</taxon>
        <taxon>Thermoproteaceae</taxon>
        <taxon>Pyrobaculum</taxon>
    </lineage>
</organism>
<reference evidence="4 5" key="1">
    <citation type="submission" date="2017-07" db="EMBL/GenBank/DDBJ databases">
        <title>Draft genome sequence of aerobic hyperthermophilic archaea, Pyrobaculum aerophilum YKB31 and YKB32.</title>
        <authorList>
            <person name="Mochizuki T."/>
            <person name="Berliner A.J."/>
            <person name="Yoshida-Takashima Y."/>
            <person name="Takaki Y."/>
            <person name="Nunoura T."/>
            <person name="Takai K."/>
        </authorList>
    </citation>
    <scope>NUCLEOTIDE SEQUENCE [LARGE SCALE GENOMIC DNA]</scope>
    <source>
        <strain evidence="2 5">YKB31</strain>
        <strain evidence="3 4">YKB32</strain>
    </source>
</reference>
<accession>A0A371R2F8</accession>
<evidence type="ECO:0000313" key="4">
    <source>
        <dbReference type="Proteomes" id="UP000256877"/>
    </source>
</evidence>